<dbReference type="PROSITE" id="PS50893">
    <property type="entry name" value="ABC_TRANSPORTER_2"/>
    <property type="match status" value="1"/>
</dbReference>
<dbReference type="PROSITE" id="PS50929">
    <property type="entry name" value="ABC_TM1F"/>
    <property type="match status" value="1"/>
</dbReference>
<feature type="region of interest" description="Disordered" evidence="5">
    <location>
        <begin position="378"/>
        <end position="411"/>
    </location>
</feature>
<dbReference type="GO" id="GO:0005886">
    <property type="term" value="C:plasma membrane"/>
    <property type="evidence" value="ECO:0007669"/>
    <property type="project" value="TreeGrafter"/>
</dbReference>
<evidence type="ECO:0000256" key="4">
    <source>
        <dbReference type="ARBA" id="ARBA00023136"/>
    </source>
</evidence>
<keyword evidence="4 6" id="KW-0472">Membrane</keyword>
<dbReference type="Gene3D" id="3.40.50.300">
    <property type="entry name" value="P-loop containing nucleotide triphosphate hydrolases"/>
    <property type="match status" value="2"/>
</dbReference>
<comment type="subcellular location">
    <subcellularLocation>
        <location evidence="1">Membrane</location>
        <topology evidence="1">Multi-pass membrane protein</topology>
    </subcellularLocation>
</comment>
<dbReference type="InterPro" id="IPR003439">
    <property type="entry name" value="ABC_transporter-like_ATP-bd"/>
</dbReference>
<proteinExistence type="predicted"/>
<dbReference type="PANTHER" id="PTHR24222:SF52">
    <property type="entry name" value="ABC TRANSPORTER B FAMILY MEMBER 20-RELATED"/>
    <property type="match status" value="1"/>
</dbReference>
<keyword evidence="3 6" id="KW-1133">Transmembrane helix</keyword>
<dbReference type="GO" id="GO:0140359">
    <property type="term" value="F:ABC-type transporter activity"/>
    <property type="evidence" value="ECO:0007669"/>
    <property type="project" value="InterPro"/>
</dbReference>
<dbReference type="GO" id="GO:0005524">
    <property type="term" value="F:ATP binding"/>
    <property type="evidence" value="ECO:0007669"/>
    <property type="project" value="InterPro"/>
</dbReference>
<reference evidence="9 10" key="1">
    <citation type="submission" date="2020-08" db="EMBL/GenBank/DDBJ databases">
        <title>Plant Genome Project.</title>
        <authorList>
            <person name="Zhang R.-G."/>
        </authorList>
    </citation>
    <scope>NUCLEOTIDE SEQUENCE [LARGE SCALE GENOMIC DNA]</scope>
    <source>
        <tissue evidence="9">Rhizome</tissue>
    </source>
</reference>
<gene>
    <name evidence="9" type="ORF">ZIOFF_001975</name>
</gene>
<sequence>MVRNYIHNMTTFFGGLIIGLINCWQIALLTLATGPFIVAAGGISNIFLHRLAENIQDAYAEAADTLRYGILISLVQGLGLGFTYGLAICSCALQLSVGRISFVLIKSVIFNGLNQAATNFYSFEQGRIAAYRLFEMISHSNSSLNQDGSTLATMQGNIEFKNVYFSYLSRPKIPILSDFYQTVPARKTVALVGRNGSRKSSIIPLMERFYDPTLGEVILDGENIKHLKLEWLRSQIGQVTQEPALLSLSIKDNIAYGRSATFDQIEEVGRTGLALTEEHKIKISIARAVLSYPSFLLLDEVTSGLDFEAEKDVQEALDILIVKSLQCAFSHLHEYQMDCKKFLQFIKDKKKRIDLDQKEASLKWKQKLKTVAKAKADAEAKESKLKASTKHKRRSYSESDSGNEDNMYNIF</sequence>
<feature type="domain" description="ABC transmembrane type-1" evidence="8">
    <location>
        <begin position="1"/>
        <end position="66"/>
    </location>
</feature>
<feature type="domain" description="ABC transporter" evidence="7">
    <location>
        <begin position="158"/>
        <end position="398"/>
    </location>
</feature>
<dbReference type="SUPFAM" id="SSF90123">
    <property type="entry name" value="ABC transporter transmembrane region"/>
    <property type="match status" value="1"/>
</dbReference>
<dbReference type="EMBL" id="JACMSC010000001">
    <property type="protein sequence ID" value="KAG6536899.1"/>
    <property type="molecule type" value="Genomic_DNA"/>
</dbReference>
<evidence type="ECO:0000256" key="1">
    <source>
        <dbReference type="ARBA" id="ARBA00004141"/>
    </source>
</evidence>
<feature type="compositionally biased region" description="Polar residues" evidence="5">
    <location>
        <begin position="398"/>
        <end position="411"/>
    </location>
</feature>
<feature type="transmembrane region" description="Helical" evidence="6">
    <location>
        <begin position="12"/>
        <end position="38"/>
    </location>
</feature>
<dbReference type="Gene3D" id="1.20.1560.10">
    <property type="entry name" value="ABC transporter type 1, transmembrane domain"/>
    <property type="match status" value="2"/>
</dbReference>
<protein>
    <submittedName>
        <fullName evidence="9">Uncharacterized protein</fullName>
    </submittedName>
</protein>
<keyword evidence="2 6" id="KW-0812">Transmembrane</keyword>
<name>A0A8J5IKL5_ZINOF</name>
<evidence type="ECO:0000256" key="2">
    <source>
        <dbReference type="ARBA" id="ARBA00022692"/>
    </source>
</evidence>
<evidence type="ECO:0000256" key="5">
    <source>
        <dbReference type="SAM" id="MobiDB-lite"/>
    </source>
</evidence>
<dbReference type="GO" id="GO:0016887">
    <property type="term" value="F:ATP hydrolysis activity"/>
    <property type="evidence" value="ECO:0007669"/>
    <property type="project" value="InterPro"/>
</dbReference>
<dbReference type="Proteomes" id="UP000734854">
    <property type="component" value="Unassembled WGS sequence"/>
</dbReference>
<comment type="caution">
    <text evidence="9">The sequence shown here is derived from an EMBL/GenBank/DDBJ whole genome shotgun (WGS) entry which is preliminary data.</text>
</comment>
<dbReference type="InterPro" id="IPR039421">
    <property type="entry name" value="Type_1_exporter"/>
</dbReference>
<keyword evidence="10" id="KW-1185">Reference proteome</keyword>
<evidence type="ECO:0000256" key="6">
    <source>
        <dbReference type="SAM" id="Phobius"/>
    </source>
</evidence>
<dbReference type="Pfam" id="PF00005">
    <property type="entry name" value="ABC_tran"/>
    <property type="match status" value="1"/>
</dbReference>
<organism evidence="9 10">
    <name type="scientific">Zingiber officinale</name>
    <name type="common">Ginger</name>
    <name type="synonym">Amomum zingiber</name>
    <dbReference type="NCBI Taxonomy" id="94328"/>
    <lineage>
        <taxon>Eukaryota</taxon>
        <taxon>Viridiplantae</taxon>
        <taxon>Streptophyta</taxon>
        <taxon>Embryophyta</taxon>
        <taxon>Tracheophyta</taxon>
        <taxon>Spermatophyta</taxon>
        <taxon>Magnoliopsida</taxon>
        <taxon>Liliopsida</taxon>
        <taxon>Zingiberales</taxon>
        <taxon>Zingiberaceae</taxon>
        <taxon>Zingiber</taxon>
    </lineage>
</organism>
<dbReference type="SUPFAM" id="SSF52540">
    <property type="entry name" value="P-loop containing nucleoside triphosphate hydrolases"/>
    <property type="match status" value="1"/>
</dbReference>
<evidence type="ECO:0000256" key="3">
    <source>
        <dbReference type="ARBA" id="ARBA00022989"/>
    </source>
</evidence>
<evidence type="ECO:0000259" key="8">
    <source>
        <dbReference type="PROSITE" id="PS50929"/>
    </source>
</evidence>
<dbReference type="InterPro" id="IPR036640">
    <property type="entry name" value="ABC1_TM_sf"/>
</dbReference>
<dbReference type="InterPro" id="IPR027417">
    <property type="entry name" value="P-loop_NTPase"/>
</dbReference>
<evidence type="ECO:0000259" key="7">
    <source>
        <dbReference type="PROSITE" id="PS50893"/>
    </source>
</evidence>
<accession>A0A8J5IKL5</accession>
<evidence type="ECO:0000313" key="10">
    <source>
        <dbReference type="Proteomes" id="UP000734854"/>
    </source>
</evidence>
<dbReference type="PANTHER" id="PTHR24222">
    <property type="entry name" value="ABC TRANSPORTER B FAMILY"/>
    <property type="match status" value="1"/>
</dbReference>
<dbReference type="InterPro" id="IPR011527">
    <property type="entry name" value="ABC1_TM_dom"/>
</dbReference>
<evidence type="ECO:0000313" key="9">
    <source>
        <dbReference type="EMBL" id="KAG6536899.1"/>
    </source>
</evidence>
<dbReference type="AlphaFoldDB" id="A0A8J5IKL5"/>